<evidence type="ECO:0000256" key="7">
    <source>
        <dbReference type="ARBA" id="ARBA00022984"/>
    </source>
</evidence>
<dbReference type="PANTHER" id="PTHR30400:SF0">
    <property type="entry name" value="BIOSYNTHETIC PEPTIDOGLYCAN TRANSGLYCOSYLASE"/>
    <property type="match status" value="1"/>
</dbReference>
<keyword evidence="4 11" id="KW-0808">Transferase</keyword>
<comment type="subcellular location">
    <subcellularLocation>
        <location evidence="11">Cell inner membrane</location>
        <topology evidence="11">Single-pass membrane protein</topology>
    </subcellularLocation>
</comment>
<evidence type="ECO:0000256" key="5">
    <source>
        <dbReference type="ARBA" id="ARBA00022692"/>
    </source>
</evidence>
<dbReference type="GO" id="GO:0016763">
    <property type="term" value="F:pentosyltransferase activity"/>
    <property type="evidence" value="ECO:0007669"/>
    <property type="project" value="InterPro"/>
</dbReference>
<comment type="catalytic activity">
    <reaction evidence="11">
        <text>[GlcNAc-(1-&gt;4)-Mur2Ac(oyl-L-Ala-gamma-D-Glu-L-Lys-D-Ala-D-Ala)](n)-di-trans,octa-cis-undecaprenyl diphosphate + beta-D-GlcNAc-(1-&gt;4)-Mur2Ac(oyl-L-Ala-gamma-D-Glu-L-Lys-D-Ala-D-Ala)-di-trans,octa-cis-undecaprenyl diphosphate = [GlcNAc-(1-&gt;4)-Mur2Ac(oyl-L-Ala-gamma-D-Glu-L-Lys-D-Ala-D-Ala)](n+1)-di-trans,octa-cis-undecaprenyl diphosphate + di-trans,octa-cis-undecaprenyl diphosphate + H(+)</text>
        <dbReference type="Rhea" id="RHEA:23708"/>
        <dbReference type="Rhea" id="RHEA-COMP:9602"/>
        <dbReference type="Rhea" id="RHEA-COMP:9603"/>
        <dbReference type="ChEBI" id="CHEBI:15378"/>
        <dbReference type="ChEBI" id="CHEBI:58405"/>
        <dbReference type="ChEBI" id="CHEBI:60033"/>
        <dbReference type="ChEBI" id="CHEBI:78435"/>
        <dbReference type="EC" id="2.4.99.28"/>
    </reaction>
</comment>
<evidence type="ECO:0000256" key="6">
    <source>
        <dbReference type="ARBA" id="ARBA00022960"/>
    </source>
</evidence>
<dbReference type="AlphaFoldDB" id="W9VRV2"/>
<evidence type="ECO:0000259" key="12">
    <source>
        <dbReference type="Pfam" id="PF00912"/>
    </source>
</evidence>
<keyword evidence="14" id="KW-1185">Reference proteome</keyword>
<protein>
    <recommendedName>
        <fullName evidence="11">Biosynthetic peptidoglycan transglycosylase</fullName>
        <ecNumber evidence="11">2.4.99.28</ecNumber>
    </recommendedName>
    <alternativeName>
        <fullName evidence="11">Glycan polymerase</fullName>
    </alternativeName>
    <alternativeName>
        <fullName evidence="11">Peptidoglycan glycosyltransferase MtgA</fullName>
        <shortName evidence="11">PGT</shortName>
    </alternativeName>
</protein>
<dbReference type="UniPathway" id="UPA00219"/>
<dbReference type="InterPro" id="IPR036950">
    <property type="entry name" value="PBP_transglycosylase"/>
</dbReference>
<dbReference type="EMBL" id="AONB01000001">
    <property type="protein sequence ID" value="EXJ13145.1"/>
    <property type="molecule type" value="Genomic_DNA"/>
</dbReference>
<dbReference type="SUPFAM" id="SSF53955">
    <property type="entry name" value="Lysozyme-like"/>
    <property type="match status" value="1"/>
</dbReference>
<gene>
    <name evidence="13" type="primary">mrcA_1</name>
    <name evidence="11" type="synonym">mtgA</name>
    <name evidence="13" type="ORF">D791_00498</name>
</gene>
<dbReference type="HAMAP" id="MF_00766">
    <property type="entry name" value="PGT_MtgA"/>
    <property type="match status" value="1"/>
</dbReference>
<keyword evidence="5 11" id="KW-0812">Transmembrane</keyword>
<evidence type="ECO:0000256" key="11">
    <source>
        <dbReference type="HAMAP-Rule" id="MF_00766"/>
    </source>
</evidence>
<dbReference type="GO" id="GO:0008360">
    <property type="term" value="P:regulation of cell shape"/>
    <property type="evidence" value="ECO:0007669"/>
    <property type="project" value="UniProtKB-KW"/>
</dbReference>
<keyword evidence="8 11" id="KW-1133">Transmembrane helix</keyword>
<sequence length="232" mass="26620">MKKALKILCLLPVILLGVFLTIVVLLKWLPVPTTAFMLHHNWKALWSEEIEFARYQWVPYEDIPWTLKMAVIASEDQKFPDHWGIDVAATQAAIRAYREGRSAGGGSTITQQVAKNLFLWGDRSQVRKVLEWGIAIVLEQFWGKERILEVYLNIAQFGKQEFGVWAATEYLLMKPLPNVSVQDAALMAAVLPSPARYDIKRPSAYMRSRQAFIQRQINNLGGRAYLRRFEAE</sequence>
<dbReference type="InterPro" id="IPR011812">
    <property type="entry name" value="Pep_trsgly"/>
</dbReference>
<dbReference type="GO" id="GO:0005886">
    <property type="term" value="C:plasma membrane"/>
    <property type="evidence" value="ECO:0007669"/>
    <property type="project" value="UniProtKB-SubCell"/>
</dbReference>
<keyword evidence="2 11" id="KW-0997">Cell inner membrane</keyword>
<dbReference type="Gene3D" id="1.10.3810.10">
    <property type="entry name" value="Biosynthetic peptidoglycan transglycosylase-like"/>
    <property type="match status" value="1"/>
</dbReference>
<dbReference type="EC" id="2.4.99.28" evidence="11"/>
<keyword evidence="1 11" id="KW-1003">Cell membrane</keyword>
<dbReference type="Proteomes" id="UP000019464">
    <property type="component" value="Unassembled WGS sequence"/>
</dbReference>
<evidence type="ECO:0000256" key="3">
    <source>
        <dbReference type="ARBA" id="ARBA00022676"/>
    </source>
</evidence>
<dbReference type="NCBIfam" id="TIGR02070">
    <property type="entry name" value="mono_pep_trsgly"/>
    <property type="match status" value="1"/>
</dbReference>
<accession>W9VRV2</accession>
<evidence type="ECO:0000256" key="4">
    <source>
        <dbReference type="ARBA" id="ARBA00022679"/>
    </source>
</evidence>
<comment type="caution">
    <text evidence="13">The sequence shown here is derived from an EMBL/GenBank/DDBJ whole genome shotgun (WGS) entry which is preliminary data.</text>
</comment>
<name>W9VRV2_9GAMM</name>
<organism evidence="13 14">
    <name type="scientific">Nitrincola nitratireducens</name>
    <dbReference type="NCBI Taxonomy" id="1229521"/>
    <lineage>
        <taxon>Bacteria</taxon>
        <taxon>Pseudomonadati</taxon>
        <taxon>Pseudomonadota</taxon>
        <taxon>Gammaproteobacteria</taxon>
        <taxon>Oceanospirillales</taxon>
        <taxon>Oceanospirillaceae</taxon>
        <taxon>Nitrincola</taxon>
    </lineage>
</organism>
<keyword evidence="6 11" id="KW-0133">Cell shape</keyword>
<dbReference type="OrthoDB" id="9766909at2"/>
<dbReference type="PATRIC" id="fig|1229521.3.peg.504"/>
<dbReference type="PANTHER" id="PTHR30400">
    <property type="entry name" value="MONOFUNCTIONAL BIOSYNTHETIC PEPTIDOGLYCAN TRANSGLYCOSYLASE"/>
    <property type="match status" value="1"/>
</dbReference>
<evidence type="ECO:0000256" key="8">
    <source>
        <dbReference type="ARBA" id="ARBA00022989"/>
    </source>
</evidence>
<dbReference type="Pfam" id="PF00912">
    <property type="entry name" value="Transgly"/>
    <property type="match status" value="1"/>
</dbReference>
<keyword evidence="3 11" id="KW-0328">Glycosyltransferase</keyword>
<evidence type="ECO:0000313" key="13">
    <source>
        <dbReference type="EMBL" id="EXJ13145.1"/>
    </source>
</evidence>
<reference evidence="13 14" key="2">
    <citation type="journal article" date="2015" name="Syst. Appl. Microbiol.">
        <title>Nitrincola nitratireducens sp. nov. isolated from a haloalkaline crater lake.</title>
        <authorList>
            <person name="Singh A."/>
            <person name="Vaidya B."/>
            <person name="Tanuku N.R."/>
            <person name="Pinnaka A.K."/>
        </authorList>
    </citation>
    <scope>NUCLEOTIDE SEQUENCE [LARGE SCALE GENOMIC DNA]</scope>
    <source>
        <strain evidence="13 14">AK23</strain>
    </source>
</reference>
<evidence type="ECO:0000256" key="2">
    <source>
        <dbReference type="ARBA" id="ARBA00022519"/>
    </source>
</evidence>
<dbReference type="GO" id="GO:0071555">
    <property type="term" value="P:cell wall organization"/>
    <property type="evidence" value="ECO:0007669"/>
    <property type="project" value="UniProtKB-KW"/>
</dbReference>
<evidence type="ECO:0000256" key="9">
    <source>
        <dbReference type="ARBA" id="ARBA00023136"/>
    </source>
</evidence>
<feature type="transmembrane region" description="Helical" evidence="11">
    <location>
        <begin position="7"/>
        <end position="29"/>
    </location>
</feature>
<evidence type="ECO:0000313" key="14">
    <source>
        <dbReference type="Proteomes" id="UP000019464"/>
    </source>
</evidence>
<evidence type="ECO:0000256" key="10">
    <source>
        <dbReference type="ARBA" id="ARBA00023316"/>
    </source>
</evidence>
<proteinExistence type="inferred from homology"/>
<dbReference type="GO" id="GO:0009274">
    <property type="term" value="C:peptidoglycan-based cell wall"/>
    <property type="evidence" value="ECO:0007669"/>
    <property type="project" value="InterPro"/>
</dbReference>
<keyword evidence="7 11" id="KW-0573">Peptidoglycan synthesis</keyword>
<dbReference type="STRING" id="1229521.D791_00498"/>
<comment type="function">
    <text evidence="11">Peptidoglycan polymerase that catalyzes glycan chain elongation from lipid-linked precursors.</text>
</comment>
<keyword evidence="9 11" id="KW-0472">Membrane</keyword>
<dbReference type="GO" id="GO:0009252">
    <property type="term" value="P:peptidoglycan biosynthetic process"/>
    <property type="evidence" value="ECO:0007669"/>
    <property type="project" value="UniProtKB-UniRule"/>
</dbReference>
<reference evidence="14" key="1">
    <citation type="submission" date="2012-11" db="EMBL/GenBank/DDBJ databases">
        <authorList>
            <person name="Singh A."/>
            <person name="Pinnaka A.K."/>
            <person name="Vaidya B."/>
        </authorList>
    </citation>
    <scope>NUCLEOTIDE SEQUENCE [LARGE SCALE GENOMIC DNA]</scope>
    <source>
        <strain evidence="14">AK23</strain>
    </source>
</reference>
<evidence type="ECO:0000256" key="1">
    <source>
        <dbReference type="ARBA" id="ARBA00022475"/>
    </source>
</evidence>
<comment type="similarity">
    <text evidence="11">Belongs to the glycosyltransferase 51 family.</text>
</comment>
<keyword evidence="10 11" id="KW-0961">Cell wall biogenesis/degradation</keyword>
<dbReference type="RefSeq" id="WP_036507141.1">
    <property type="nucleotide sequence ID" value="NZ_AONB01000001.1"/>
</dbReference>
<comment type="pathway">
    <text evidence="11">Cell wall biogenesis; peptidoglycan biosynthesis.</text>
</comment>
<dbReference type="GO" id="GO:0008955">
    <property type="term" value="F:peptidoglycan glycosyltransferase activity"/>
    <property type="evidence" value="ECO:0007669"/>
    <property type="project" value="UniProtKB-UniRule"/>
</dbReference>
<feature type="domain" description="Glycosyl transferase family 51" evidence="12">
    <location>
        <begin position="54"/>
        <end position="216"/>
    </location>
</feature>
<dbReference type="InterPro" id="IPR023346">
    <property type="entry name" value="Lysozyme-like_dom_sf"/>
</dbReference>
<dbReference type="InterPro" id="IPR001264">
    <property type="entry name" value="Glyco_trans_51"/>
</dbReference>